<dbReference type="SMART" id="SM00741">
    <property type="entry name" value="SapB"/>
    <property type="match status" value="1"/>
</dbReference>
<keyword evidence="3 9" id="KW-0732">Signal</keyword>
<protein>
    <recommendedName>
        <fullName evidence="13">Proactivator polypeptide-like 1</fullName>
    </recommendedName>
</protein>
<dbReference type="GO" id="GO:0060742">
    <property type="term" value="P:epithelial cell differentiation involved in prostate gland development"/>
    <property type="evidence" value="ECO:0007669"/>
    <property type="project" value="TreeGrafter"/>
</dbReference>
<dbReference type="GO" id="GO:0019216">
    <property type="term" value="P:regulation of lipid metabolic process"/>
    <property type="evidence" value="ECO:0007669"/>
    <property type="project" value="TreeGrafter"/>
</dbReference>
<dbReference type="Gene3D" id="1.10.225.10">
    <property type="entry name" value="Saposin-like"/>
    <property type="match status" value="1"/>
</dbReference>
<dbReference type="FunFam" id="1.10.225.10:FF:000014">
    <property type="entry name" value="Proactivator polypeptide-like 1"/>
    <property type="match status" value="1"/>
</dbReference>
<evidence type="ECO:0000256" key="5">
    <source>
        <dbReference type="ARBA" id="ARBA00022919"/>
    </source>
</evidence>
<feature type="domain" description="Saposin A-type" evidence="11">
    <location>
        <begin position="19"/>
        <end position="59"/>
    </location>
</feature>
<dbReference type="GO" id="GO:0005576">
    <property type="term" value="C:extracellular region"/>
    <property type="evidence" value="ECO:0007669"/>
    <property type="project" value="UniProtKB-SubCell"/>
</dbReference>
<dbReference type="GO" id="GO:0007193">
    <property type="term" value="P:adenylate cyclase-inhibiting G protein-coupled receptor signaling pathway"/>
    <property type="evidence" value="ECO:0007669"/>
    <property type="project" value="TreeGrafter"/>
</dbReference>
<evidence type="ECO:0000256" key="9">
    <source>
        <dbReference type="SAM" id="SignalP"/>
    </source>
</evidence>
<keyword evidence="2" id="KW-0964">Secreted</keyword>
<dbReference type="AlphaFoldDB" id="A0A8C4L6A5"/>
<dbReference type="OMA" id="WGHARAD"/>
<name>A0A8C4L6A5_EQUAS</name>
<dbReference type="SUPFAM" id="SSF47862">
    <property type="entry name" value="Saposin"/>
    <property type="match status" value="2"/>
</dbReference>
<evidence type="ECO:0000256" key="6">
    <source>
        <dbReference type="ARBA" id="ARBA00023098"/>
    </source>
</evidence>
<dbReference type="PRINTS" id="PR01797">
    <property type="entry name" value="SAPOSIN"/>
</dbReference>
<dbReference type="GO" id="GO:0006665">
    <property type="term" value="P:sphingolipid metabolic process"/>
    <property type="evidence" value="ECO:0007669"/>
    <property type="project" value="UniProtKB-KW"/>
</dbReference>
<dbReference type="InterPro" id="IPR007856">
    <property type="entry name" value="SapB_1"/>
</dbReference>
<feature type="domain" description="Saposin B-type" evidence="10">
    <location>
        <begin position="123"/>
        <end position="203"/>
    </location>
</feature>
<dbReference type="GO" id="GO:0005764">
    <property type="term" value="C:lysosome"/>
    <property type="evidence" value="ECO:0007669"/>
    <property type="project" value="InterPro"/>
</dbReference>
<evidence type="ECO:0000256" key="1">
    <source>
        <dbReference type="ARBA" id="ARBA00004613"/>
    </source>
</evidence>
<evidence type="ECO:0008006" key="13">
    <source>
        <dbReference type="Google" id="ProtNLM"/>
    </source>
</evidence>
<dbReference type="Pfam" id="PF05184">
    <property type="entry name" value="SapB_1"/>
    <property type="match status" value="1"/>
</dbReference>
<dbReference type="InterPro" id="IPR008138">
    <property type="entry name" value="SapB_2"/>
</dbReference>
<organism evidence="12">
    <name type="scientific">Equus asinus asinus</name>
    <dbReference type="NCBI Taxonomy" id="83772"/>
    <lineage>
        <taxon>Eukaryota</taxon>
        <taxon>Metazoa</taxon>
        <taxon>Chordata</taxon>
        <taxon>Craniata</taxon>
        <taxon>Vertebrata</taxon>
        <taxon>Euteleostomi</taxon>
        <taxon>Mammalia</taxon>
        <taxon>Eutheria</taxon>
        <taxon>Laurasiatheria</taxon>
        <taxon>Perissodactyla</taxon>
        <taxon>Equidae</taxon>
        <taxon>Equus</taxon>
    </lineage>
</organism>
<dbReference type="InterPro" id="IPR003119">
    <property type="entry name" value="SAP_A"/>
</dbReference>
<dbReference type="PANTHER" id="PTHR11480:SF39">
    <property type="entry name" value="PROACTIVATOR POLYPEPTIDE-LIKE 1"/>
    <property type="match status" value="1"/>
</dbReference>
<evidence type="ECO:0000313" key="12">
    <source>
        <dbReference type="Ensembl" id="ENSEASP00005007001.1"/>
    </source>
</evidence>
<dbReference type="Pfam" id="PF02199">
    <property type="entry name" value="SapA"/>
    <property type="match status" value="1"/>
</dbReference>
<feature type="chain" id="PRO_5034909163" description="Proactivator polypeptide-like 1" evidence="9">
    <location>
        <begin position="18"/>
        <end position="239"/>
    </location>
</feature>
<evidence type="ECO:0000256" key="3">
    <source>
        <dbReference type="ARBA" id="ARBA00022729"/>
    </source>
</evidence>
<sequence>MLQALLPLLGLLGAALTSPVSGPQECAKGPAVWCQDLQVATRCGAVGHCQSAIWSKPTAKTLPCDVCLDVAAASSHGLNPDATETDILQTLRLAPPKEICRKRGFCEELREPALLAHTIQMKSLLTCEVCLEVVQELDQWLESNSTETMISHTLERVCSKMPAPIVQQCVTLVDTYSPSLVQLVASVAPEKVCKAIRLCRSQRRARKSDILVGTSNQKRRRNLCKLGLFQNIWNSSPGR</sequence>
<dbReference type="PROSITE" id="PS51110">
    <property type="entry name" value="SAP_A"/>
    <property type="match status" value="1"/>
</dbReference>
<dbReference type="PANTHER" id="PTHR11480">
    <property type="entry name" value="SAPOSIN-RELATED"/>
    <property type="match status" value="1"/>
</dbReference>
<dbReference type="GO" id="GO:0016020">
    <property type="term" value="C:membrane"/>
    <property type="evidence" value="ECO:0007669"/>
    <property type="project" value="GOC"/>
</dbReference>
<evidence type="ECO:0000256" key="8">
    <source>
        <dbReference type="ARBA" id="ARBA00023180"/>
    </source>
</evidence>
<comment type="subcellular location">
    <subcellularLocation>
        <location evidence="1">Secreted</location>
    </subcellularLocation>
</comment>
<feature type="signal peptide" evidence="9">
    <location>
        <begin position="1"/>
        <end position="17"/>
    </location>
</feature>
<dbReference type="SMART" id="SM00162">
    <property type="entry name" value="SAPA"/>
    <property type="match status" value="1"/>
</dbReference>
<keyword evidence="7" id="KW-1015">Disulfide bond</keyword>
<dbReference type="InterPro" id="IPR051428">
    <property type="entry name" value="Sphingo_Act-Surfact_Prot"/>
</dbReference>
<keyword evidence="4" id="KW-0677">Repeat</keyword>
<dbReference type="InterPro" id="IPR008373">
    <property type="entry name" value="Saposin"/>
</dbReference>
<dbReference type="Pfam" id="PF03489">
    <property type="entry name" value="SapB_2"/>
    <property type="match status" value="1"/>
</dbReference>
<dbReference type="GO" id="GO:0060736">
    <property type="term" value="P:prostate gland growth"/>
    <property type="evidence" value="ECO:0007669"/>
    <property type="project" value="TreeGrafter"/>
</dbReference>
<keyword evidence="5" id="KW-0746">Sphingolipid metabolism</keyword>
<dbReference type="PROSITE" id="PS50015">
    <property type="entry name" value="SAP_B"/>
    <property type="match status" value="1"/>
</dbReference>
<dbReference type="InterPro" id="IPR011001">
    <property type="entry name" value="Saposin-like"/>
</dbReference>
<evidence type="ECO:0000259" key="11">
    <source>
        <dbReference type="PROSITE" id="PS51110"/>
    </source>
</evidence>
<reference evidence="12" key="1">
    <citation type="submission" date="2023-03" db="UniProtKB">
        <authorList>
            <consortium name="Ensembl"/>
        </authorList>
    </citation>
    <scope>IDENTIFICATION</scope>
</reference>
<evidence type="ECO:0000256" key="2">
    <source>
        <dbReference type="ARBA" id="ARBA00022525"/>
    </source>
</evidence>
<evidence type="ECO:0000259" key="10">
    <source>
        <dbReference type="PROSITE" id="PS50015"/>
    </source>
</evidence>
<keyword evidence="6" id="KW-0443">Lipid metabolism</keyword>
<accession>A0A8C4L6A5</accession>
<dbReference type="InterPro" id="IPR008139">
    <property type="entry name" value="SaposinB_dom"/>
</dbReference>
<dbReference type="Ensembl" id="ENSEAST00005007645.1">
    <property type="protein sequence ID" value="ENSEASP00005007001.1"/>
    <property type="gene ID" value="ENSEASG00005005152.1"/>
</dbReference>
<keyword evidence="8" id="KW-0325">Glycoprotein</keyword>
<evidence type="ECO:0000256" key="4">
    <source>
        <dbReference type="ARBA" id="ARBA00022737"/>
    </source>
</evidence>
<proteinExistence type="predicted"/>
<evidence type="ECO:0000256" key="7">
    <source>
        <dbReference type="ARBA" id="ARBA00023157"/>
    </source>
</evidence>